<evidence type="ECO:0000256" key="2">
    <source>
        <dbReference type="ARBA" id="ARBA00022692"/>
    </source>
</evidence>
<evidence type="ECO:0000313" key="7">
    <source>
        <dbReference type="EMBL" id="NHE59376.1"/>
    </source>
</evidence>
<protein>
    <submittedName>
        <fullName evidence="7">Translocation/assembly module TamB</fullName>
    </submittedName>
</protein>
<keyword evidence="8" id="KW-1185">Reference proteome</keyword>
<keyword evidence="4 5" id="KW-0472">Membrane</keyword>
<comment type="caution">
    <text evidence="7">The sequence shown here is derived from an EMBL/GenBank/DDBJ whole genome shotgun (WGS) entry which is preliminary data.</text>
</comment>
<comment type="subcellular location">
    <subcellularLocation>
        <location evidence="1">Membrane</location>
        <topology evidence="1">Single-pass membrane protein</topology>
    </subcellularLocation>
</comment>
<dbReference type="InterPro" id="IPR007452">
    <property type="entry name" value="TamB_C"/>
</dbReference>
<feature type="domain" description="Translocation and assembly module TamB C-terminal" evidence="6">
    <location>
        <begin position="1202"/>
        <end position="1645"/>
    </location>
</feature>
<evidence type="ECO:0000256" key="1">
    <source>
        <dbReference type="ARBA" id="ARBA00004167"/>
    </source>
</evidence>
<accession>A0ABX0HBX8</accession>
<evidence type="ECO:0000256" key="4">
    <source>
        <dbReference type="ARBA" id="ARBA00023136"/>
    </source>
</evidence>
<proteinExistence type="predicted"/>
<dbReference type="Proteomes" id="UP000649799">
    <property type="component" value="Unassembled WGS sequence"/>
</dbReference>
<reference evidence="7 8" key="1">
    <citation type="submission" date="2020-03" db="EMBL/GenBank/DDBJ databases">
        <title>Cyclobacterium plantarum sp. nov., a marine bacterium isolated from a coastal-marine wetland.</title>
        <authorList>
            <person name="Sanchez-Porro C."/>
            <person name="Ventosa A."/>
            <person name="Amoozegar M."/>
        </authorList>
    </citation>
    <scope>NUCLEOTIDE SEQUENCE [LARGE SCALE GENOMIC DNA]</scope>
    <source>
        <strain evidence="7 8">GBPx2</strain>
    </source>
</reference>
<evidence type="ECO:0000256" key="3">
    <source>
        <dbReference type="ARBA" id="ARBA00022989"/>
    </source>
</evidence>
<gene>
    <name evidence="7" type="ORF">G9Q97_21400</name>
</gene>
<dbReference type="RefSeq" id="WP_166150715.1">
    <property type="nucleotide sequence ID" value="NZ_JAANYN010000012.1"/>
</dbReference>
<sequence length="1694" mass="186774">MVASSALFFTHICILAERKNIGWKIIKVLGWVFLSLTLLLFLVLLFIRSPFGQNIIVNRLSSYVSGKTHTHVGIDRLFITFGGEVYLEGLYLEDMQGDTLLYSENLETGMALIPFLRTGEIKVTGLDWEGLQANVKRDSTGKFNFDFLMEAFTSPAAEGDPGDTESSAKKSAFPELSLGPVNLKNWEIQFADELLGMSVDLDLGTLQILTEKLDLNRMDFHIGKIQWENTDVKYIQNKAFPEAAEEESGESPLPLLVLDQLSLANINLHYQSNPDGMDVLARLGAFNLELPEADMEKQSLQVKSLLLEDSFLDYQSKTLEEPSSQKSVNADSSALVWPEWKVNIGAVDLVNNEIKYGVDQQEAPSGQFDPNDLGLSALNLKLNQVFLEEGRAGASLKALSFRERSGFSLENFQMDLSVEEQMTSIEDLELATGNSKLLGKTVLKYTGLADFLNNPDQSRFDINVQQLSIGLQDAYYFSPELRNDPYLKTLAGQKLNTKLSASGGRDQIKINELSGAWGKKTTFKMLGLIDNPLEPERLAWKVDTLNFVTVNTDINKFIPEDSLGLTFPETLELGINSSGSMDSFSLNTGLNAYGAEFVMAGRIASQGEAFTYDLQASLDEAPLGEILDLADFGKLGFEIKASGNTGPLERLDLNVDTRLTHLEWKGHDYNGMKLLANISEGKGEVEMRHKDEFLEVELLADAVLNPEDLKVDLDLDLIGADFYRLNISPNNLRGSMQLKASWSGNASSFDLQTKISDGTVVLEEQAYPLGSWDMNLKVMRDTTNFTIDSNILKGELQANADPAAAMDGLFRHFNRYLEDSSNDLAGGIDSLQRVAVNLKMEIIPGLLLDQVVLPDLEGMDKGSIAFDFDESKAHLAGSVDFPYLSYAGIVVDSLGVRVNSDAEDFGFAFGLLGLESGPLALGPTYFTGEILERQLYMDFNALDGEEVLAHIAFDVGLAQDSLKLHVHPDSLILNKKRWSVPDVNEVWFADSNLVFNDFTFSRENQNLSFYNKPEGNTIGLKFENFRLATFTSLLNPDEMVAIGRVDGDFVVENPFGATGLLADISISDLNVLQVPLGNLALNAASKTDQKNYDFNLALRDEGIELELGGDYLADTSGAQLNLNLDLGKLEMAVLEGLSQGAISGAEGYLSGAFSVNGKTNAPVYQGKLRFNNTAFKVATLNAGFALKDEEITLDNEGLYLDQLTIEDNEGNGFTLDGQVLTESFTNPAFDLKLTANNFRFLNSTAEDNDLFYGDAIIDADVSIGGDLNLPEVSANLTVKEGTNLSFVVPESQLDVVEREGVVTYVNREDPEDILTKRLEETSNTGFSGYQVSASLKVSPEAIFNVVIDARSGDNLLVEGAADLQLDLDPNGRINLTGIYELSRGHYELSLYNMVNRRFEIRKGSSITWAGDPLDASMDITAIYRVKTSAVDLMTATAAGGSRENMMQYRQQLPFLVYLNIEGEMLRPLISFTLDMPEDEKGAIGGSVYSQVQQLNNQEGELNRQVFSLLVLNRFFPSGSNTGGGGTTAMAKSSVSQLLSSELNSLTDNALGGTGFELDVDLDSFQDYQGEAPQSRTQLNLNARKRFLDDRLIVQVGSQIDIEGSSRERGAENALLGNVSIEYLLTENGRYRIRGFRKNQFESFIDGQLVVTGFSAIFNREFNYFHELWRGIETQRNGRNPIEDSTEAADDKQKE</sequence>
<keyword evidence="2 5" id="KW-0812">Transmembrane</keyword>
<dbReference type="EMBL" id="JAANYN010000012">
    <property type="protein sequence ID" value="NHE59376.1"/>
    <property type="molecule type" value="Genomic_DNA"/>
</dbReference>
<keyword evidence="3 5" id="KW-1133">Transmembrane helix</keyword>
<name>A0ABX0HBX8_9BACT</name>
<evidence type="ECO:0000259" key="6">
    <source>
        <dbReference type="Pfam" id="PF04357"/>
    </source>
</evidence>
<evidence type="ECO:0000256" key="5">
    <source>
        <dbReference type="SAM" id="Phobius"/>
    </source>
</evidence>
<dbReference type="Pfam" id="PF04357">
    <property type="entry name" value="TamB"/>
    <property type="match status" value="1"/>
</dbReference>
<feature type="transmembrane region" description="Helical" evidence="5">
    <location>
        <begin position="28"/>
        <end position="47"/>
    </location>
</feature>
<evidence type="ECO:0000313" key="8">
    <source>
        <dbReference type="Proteomes" id="UP000649799"/>
    </source>
</evidence>
<organism evidence="7 8">
    <name type="scientific">Cyclobacterium plantarum</name>
    <dbReference type="NCBI Taxonomy" id="2716263"/>
    <lineage>
        <taxon>Bacteria</taxon>
        <taxon>Pseudomonadati</taxon>
        <taxon>Bacteroidota</taxon>
        <taxon>Cytophagia</taxon>
        <taxon>Cytophagales</taxon>
        <taxon>Cyclobacteriaceae</taxon>
        <taxon>Cyclobacterium</taxon>
    </lineage>
</organism>